<dbReference type="InterPro" id="IPR043128">
    <property type="entry name" value="Rev_trsase/Diguanyl_cyclase"/>
</dbReference>
<dbReference type="Gene3D" id="1.50.40.10">
    <property type="entry name" value="Mitochondrial carrier domain"/>
    <property type="match status" value="1"/>
</dbReference>
<feature type="repeat" description="Solcar" evidence="6">
    <location>
        <begin position="1756"/>
        <end position="1844"/>
    </location>
</feature>
<evidence type="ECO:0000256" key="2">
    <source>
        <dbReference type="ARBA" id="ARBA00006375"/>
    </source>
</evidence>
<evidence type="ECO:0000256" key="1">
    <source>
        <dbReference type="ARBA" id="ARBA00004141"/>
    </source>
</evidence>
<dbReference type="EMBL" id="CP092881">
    <property type="protein sequence ID" value="UYV80596.1"/>
    <property type="molecule type" value="Genomic_DNA"/>
</dbReference>
<dbReference type="SUPFAM" id="SSF56672">
    <property type="entry name" value="DNA/RNA polymerases"/>
    <property type="match status" value="1"/>
</dbReference>
<dbReference type="PANTHER" id="PTHR37984">
    <property type="entry name" value="PROTEIN CBG26694"/>
    <property type="match status" value="1"/>
</dbReference>
<dbReference type="InterPro" id="IPR023395">
    <property type="entry name" value="MCP_dom_sf"/>
</dbReference>
<dbReference type="Gene3D" id="3.30.420.10">
    <property type="entry name" value="Ribonuclease H-like superfamily/Ribonuclease H"/>
    <property type="match status" value="1"/>
</dbReference>
<evidence type="ECO:0000256" key="3">
    <source>
        <dbReference type="ARBA" id="ARBA00012493"/>
    </source>
</evidence>
<dbReference type="Pfam" id="PF00078">
    <property type="entry name" value="RVT_1"/>
    <property type="match status" value="1"/>
</dbReference>
<dbReference type="Pfam" id="PF03732">
    <property type="entry name" value="Retrotrans_gag"/>
    <property type="match status" value="1"/>
</dbReference>
<feature type="region of interest" description="Disordered" evidence="7">
    <location>
        <begin position="1"/>
        <end position="34"/>
    </location>
</feature>
<dbReference type="SUPFAM" id="SSF103506">
    <property type="entry name" value="Mitochondrial carrier"/>
    <property type="match status" value="1"/>
</dbReference>
<feature type="repeat" description="Solcar" evidence="6">
    <location>
        <begin position="1573"/>
        <end position="1657"/>
    </location>
</feature>
<dbReference type="PANTHER" id="PTHR37984:SF15">
    <property type="entry name" value="INTEGRASE CATALYTIC DOMAIN-CONTAINING PROTEIN"/>
    <property type="match status" value="1"/>
</dbReference>
<dbReference type="Pfam" id="PF00153">
    <property type="entry name" value="Mito_carr"/>
    <property type="match status" value="3"/>
</dbReference>
<dbReference type="EC" id="2.7.7.49" evidence="3"/>
<feature type="repeat" description="Solcar" evidence="6">
    <location>
        <begin position="1662"/>
        <end position="1749"/>
    </location>
</feature>
<dbReference type="InterPro" id="IPR012337">
    <property type="entry name" value="RNaseH-like_sf"/>
</dbReference>
<dbReference type="Gene3D" id="3.30.70.270">
    <property type="match status" value="1"/>
</dbReference>
<keyword evidence="4 6" id="KW-0812">Transmembrane</keyword>
<evidence type="ECO:0000313" key="10">
    <source>
        <dbReference type="Proteomes" id="UP001235939"/>
    </source>
</evidence>
<dbReference type="PROSITE" id="PS50994">
    <property type="entry name" value="INTEGRASE"/>
    <property type="match status" value="1"/>
</dbReference>
<evidence type="ECO:0000256" key="5">
    <source>
        <dbReference type="ARBA" id="ARBA00023136"/>
    </source>
</evidence>
<feature type="region of interest" description="Disordered" evidence="7">
    <location>
        <begin position="1541"/>
        <end position="1575"/>
    </location>
</feature>
<evidence type="ECO:0000256" key="7">
    <source>
        <dbReference type="SAM" id="MobiDB-lite"/>
    </source>
</evidence>
<dbReference type="SUPFAM" id="SSF53098">
    <property type="entry name" value="Ribonuclease H-like"/>
    <property type="match status" value="1"/>
</dbReference>
<dbReference type="Gene3D" id="3.10.10.10">
    <property type="entry name" value="HIV Type 1 Reverse Transcriptase, subunit A, domain 1"/>
    <property type="match status" value="1"/>
</dbReference>
<dbReference type="InterPro" id="IPR001584">
    <property type="entry name" value="Integrase_cat-core"/>
</dbReference>
<dbReference type="Pfam" id="PF17921">
    <property type="entry name" value="Integrase_H2C2"/>
    <property type="match status" value="1"/>
</dbReference>
<dbReference type="PROSITE" id="PS50920">
    <property type="entry name" value="SOLCAR"/>
    <property type="match status" value="3"/>
</dbReference>
<feature type="region of interest" description="Disordered" evidence="7">
    <location>
        <begin position="163"/>
        <end position="182"/>
    </location>
</feature>
<feature type="domain" description="Integrase catalytic" evidence="8">
    <location>
        <begin position="1300"/>
        <end position="1478"/>
    </location>
</feature>
<name>A0ABY6LJY0_9ARAC</name>
<dbReference type="InterPro" id="IPR043502">
    <property type="entry name" value="DNA/RNA_pol_sf"/>
</dbReference>
<proteinExistence type="inferred from homology"/>
<evidence type="ECO:0000313" key="9">
    <source>
        <dbReference type="EMBL" id="UYV80596.1"/>
    </source>
</evidence>
<reference evidence="9 10" key="1">
    <citation type="submission" date="2022-01" db="EMBL/GenBank/DDBJ databases">
        <title>A chromosomal length assembly of Cordylochernes scorpioides.</title>
        <authorList>
            <person name="Zeh D."/>
            <person name="Zeh J."/>
        </authorList>
    </citation>
    <scope>NUCLEOTIDE SEQUENCE [LARGE SCALE GENOMIC DNA]</scope>
    <source>
        <strain evidence="9">IN4F17</strain>
        <tissue evidence="9">Whole Body</tissue>
    </source>
</reference>
<dbReference type="InterPro" id="IPR041588">
    <property type="entry name" value="Integrase_H2C2"/>
</dbReference>
<protein>
    <recommendedName>
        <fullName evidence="3">RNA-directed DNA polymerase</fullName>
        <ecNumber evidence="3">2.7.7.49</ecNumber>
    </recommendedName>
</protein>
<keyword evidence="5 6" id="KW-0472">Membrane</keyword>
<gene>
    <name evidence="9" type="ORF">LAZ67_19000901</name>
</gene>
<comment type="subcellular location">
    <subcellularLocation>
        <location evidence="1">Membrane</location>
        <topology evidence="1">Multi-pass membrane protein</topology>
    </subcellularLocation>
</comment>
<evidence type="ECO:0000256" key="4">
    <source>
        <dbReference type="ARBA" id="ARBA00022692"/>
    </source>
</evidence>
<dbReference type="InterPro" id="IPR036397">
    <property type="entry name" value="RNaseH_sf"/>
</dbReference>
<organism evidence="9 10">
    <name type="scientific">Cordylochernes scorpioides</name>
    <dbReference type="NCBI Taxonomy" id="51811"/>
    <lineage>
        <taxon>Eukaryota</taxon>
        <taxon>Metazoa</taxon>
        <taxon>Ecdysozoa</taxon>
        <taxon>Arthropoda</taxon>
        <taxon>Chelicerata</taxon>
        <taxon>Arachnida</taxon>
        <taxon>Pseudoscorpiones</taxon>
        <taxon>Cheliferoidea</taxon>
        <taxon>Chernetidae</taxon>
        <taxon>Cordylochernes</taxon>
    </lineage>
</organism>
<dbReference type="Proteomes" id="UP001235939">
    <property type="component" value="Chromosome 19"/>
</dbReference>
<dbReference type="CDD" id="cd01647">
    <property type="entry name" value="RT_LTR"/>
    <property type="match status" value="1"/>
</dbReference>
<dbReference type="Gene3D" id="1.10.340.70">
    <property type="match status" value="1"/>
</dbReference>
<sequence>MERKKRKLPPSTEQARRPHPVPNDEDVRPGTDRAGSVNLAERLVEEGLTIGTTLLKAFLYKKRSEKITIGNLPIAIRDEDVVAALRPYCRMVSLNHEAVTSGGYTGTIGSREAFVLLNERLKLHQLPAKLVIVSKGESTPAYITYGIECSKCHRKGHGRAFCPLKGHGSRPPHLQDTRTRGSDTIQKTPLVLSSPAAANCSVPQQMTPSAEPSVLVPSLPAPSSTAAVPTEVFTKETHSKNAITIQFTTPKLQEKQLLQTTLQQVEELFESLNANTILEPLYEGFYRREIESAVVFPSNREDILEFLSTVQSSALKEFLDMAIAHVGDKDSDLGKMLSDFRAECDIERDDTQWDLSDTDNLYWSCRAVRPLLREVFGSCEVPMDLQAWLFGVGRHPEAVKLTSVAKATIYKYHLGLEPRRGRRTGWDVRTRVWTDAWKVPGPVGGGLAFPAEGVEGRHGEADAASLSVVPARRPEGVSRRGLTKDTWLILPVVICLSQRLSHACLSTRPSKAKPQMVGSFFVQHLSRTPSMFSGETSEDPHSWIKRYERVARHNHWDESLRLANSYFYLAGTALRWYENNEERINTWEEFTAQLENVFGVKKYIWLQAKKKLKTRAQLKGESTEFYIQDVLSLCKEIDPQISKENKIAHFMKGIAEELYQALLSRDINNTEQFLTECRCVETLHRKRVTPTRYERLPNVASLSDQDDSADPSSMIRQIVREEVQRALASPREEPEMAAIEHMESQSVSTADALATSCATAVTGGENMKKDKIGITNREIGKSLEHSIILGAAKSQTTTCQEKIYAATEATLLTLAEKDNIRLLIEDPASRLAVPLSKAIIDSADDTLFLEKCIFGDTPKNSSPLYSELEYRIEPASIQLIEITSRDIPHDAIVVAECRKELLLERELTAPSSVISPTSNRGKLWVVNWSPNPKLITQGMHVADSVVIGDSQLCTLSDCNQVETEAKHSEDPKISEFFIDDSLEESQKEKLRNLERQIIQDEVNKMEKLDIIQSSESPWASPVVLIRKKDGSWRFCLDYCRLNKITKKNVYPLPRIDDTLDCLRGAKFYSSMDLQSGYWKIDVEESDREKTAFKTPDGLYEFKVMPFGLCNAPATFERMIDNLLKGLKKPDYVLIQRNESLVHKLSRSLAMRLERWALRLQEFEVTVMYKSGRKHQDTDCLSRSPLSCSEDIEEDIPSLMALQNFGQEQMKDPDLMKIADKMQQETSNKSFRKIDNTLYKKKYYPMRRVWLLVVPRHLRQELLENFHDSPTAGHLGFTKTYDRIRNSITGPECIEWLEGYLQPIPVPEVAFEKAGMDLLGRFQTSEGGNRWIIVCTDYLAKYAITNALPTSESMEDAKFFIEDVSIKHGAPRELKKITGRVRNFTSSMISHLNNYCRISHRKTTAYHPQANRLTERLNKTIADMLSMYVNVNQKDWDRILSFVTFAYNTEKQESTGFTPFFLVHGREAETPLDVLFPKSLPEDNDFIQTLGARAEEARNLARIPSMRSQESNKHCYDVHHRNIIYKPGDILWIFIPVQDQEDHLEKDPENDSPSVQEEDIPTERTQQPQTREEISGPITRCASGVANVLVGHPFDTIKVRLQTKDSNNLKYRGAMHCLWSTVKKESPAALYKGLSSPLACTAALNAMTFGPHSAISRLSTDPNSYLTQAVAGAATGGLQSVICSPMELVKSRVQVQTGKNNLYTGSFDCLKKIVRSHGIRGIYLGFDATLIRIIPGLSVYFTSYAIMKDAAVERGMEPNLATLLSGGLAGTFCWVVSYPADVVKSRIQCDNLGSSRNYKGIIDCVVKSYRAEGMECFYRGLNVTVMRGFITNAVVFLAYSKALSALKKLKDNSV</sequence>
<keyword evidence="10" id="KW-1185">Reference proteome</keyword>
<dbReference type="InterPro" id="IPR050951">
    <property type="entry name" value="Retrovirus_Pol_polyprotein"/>
</dbReference>
<accession>A0ABY6LJY0</accession>
<comment type="similarity">
    <text evidence="2">Belongs to the mitochondrial carrier (TC 2.A.29) family.</text>
</comment>
<dbReference type="InterPro" id="IPR005162">
    <property type="entry name" value="Retrotrans_gag_dom"/>
</dbReference>
<evidence type="ECO:0000256" key="6">
    <source>
        <dbReference type="PROSITE-ProRule" id="PRU00282"/>
    </source>
</evidence>
<dbReference type="InterPro" id="IPR000477">
    <property type="entry name" value="RT_dom"/>
</dbReference>
<evidence type="ECO:0000259" key="8">
    <source>
        <dbReference type="PROSITE" id="PS50994"/>
    </source>
</evidence>
<dbReference type="InterPro" id="IPR018108">
    <property type="entry name" value="MCP_transmembrane"/>
</dbReference>